<keyword evidence="1" id="KW-0472">Membrane</keyword>
<dbReference type="Proteomes" id="UP000056925">
    <property type="component" value="Chromosome"/>
</dbReference>
<feature type="transmembrane region" description="Helical" evidence="1">
    <location>
        <begin position="104"/>
        <end position="123"/>
    </location>
</feature>
<organism evidence="2 3">
    <name type="scientific">Methanosarcina thermophila CHTI-55</name>
    <dbReference type="NCBI Taxonomy" id="1434121"/>
    <lineage>
        <taxon>Archaea</taxon>
        <taxon>Methanobacteriati</taxon>
        <taxon>Methanobacteriota</taxon>
        <taxon>Stenosarchaea group</taxon>
        <taxon>Methanomicrobia</taxon>
        <taxon>Methanosarcinales</taxon>
        <taxon>Methanosarcinaceae</taxon>
        <taxon>Methanosarcina</taxon>
    </lineage>
</organism>
<dbReference type="HOGENOM" id="CLU_502163_0_0_2"/>
<dbReference type="RefSeq" id="WP_148704545.1">
    <property type="nucleotide sequence ID" value="NZ_CP009502.1"/>
</dbReference>
<evidence type="ECO:0000256" key="1">
    <source>
        <dbReference type="SAM" id="Phobius"/>
    </source>
</evidence>
<keyword evidence="1" id="KW-1133">Transmembrane helix</keyword>
<feature type="transmembrane region" description="Helical" evidence="1">
    <location>
        <begin position="229"/>
        <end position="247"/>
    </location>
</feature>
<feature type="transmembrane region" description="Helical" evidence="1">
    <location>
        <begin position="162"/>
        <end position="178"/>
    </location>
</feature>
<feature type="transmembrane region" description="Helical" evidence="1">
    <location>
        <begin position="328"/>
        <end position="346"/>
    </location>
</feature>
<evidence type="ECO:0000313" key="3">
    <source>
        <dbReference type="Proteomes" id="UP000056925"/>
    </source>
</evidence>
<feature type="transmembrane region" description="Helical" evidence="1">
    <location>
        <begin position="352"/>
        <end position="373"/>
    </location>
</feature>
<dbReference type="KEGG" id="mthe:MSTHC_2127"/>
<dbReference type="GeneID" id="41603496"/>
<dbReference type="AlphaFoldDB" id="A0A0E3NGG7"/>
<evidence type="ECO:0000313" key="2">
    <source>
        <dbReference type="EMBL" id="AKB16445.1"/>
    </source>
</evidence>
<evidence type="ECO:0008006" key="4">
    <source>
        <dbReference type="Google" id="ProtNLM"/>
    </source>
</evidence>
<gene>
    <name evidence="2" type="ORF">MSTHC_2127</name>
</gene>
<name>A0A0E3NGG7_METTE</name>
<feature type="transmembrane region" description="Helical" evidence="1">
    <location>
        <begin position="385"/>
        <end position="401"/>
    </location>
</feature>
<feature type="transmembrane region" description="Helical" evidence="1">
    <location>
        <begin position="135"/>
        <end position="156"/>
    </location>
</feature>
<sequence length="542" mass="62330">MKLNKIQFVLVLVLATVLGDLIYFFPKLGFSPISTQWGVSSAYGRLYIIENGFIPPLRFDSLTWQSGIISYASVDLFPKILATMISIICGKTGLIESEQFHQNFSWVGTIFLPMVVLYFYTFLSKKEGKRNYTDMIFLYLFGMFHLAGLVTSLSLGVTAANSVARVLFLLIIISFIIIFDEQKKNWKHVLLLIILIISFYNFHHTWSYYLVLYLTTVLICTVKSEDQRFINSLLFTSITLFFTIAIYNNAKLFQEPVTLIKSFPDILINFPSVSYTSKVSENFLGYQSLGTTYSYIQLISSFLVSLLFIIYIIQYVPRRKIAPSYEKIMFYLIVAQALVVLGLFMWDGFTGVYSRILESAVYISMLLSSSILIKSEGKLKSTFRFILLCIVLTTVFSYLNYPPELNYQVTNSEFNGIVFAGKYIINDSYIFSDFRLGTPLVYFNQLGIVTIDSLHNPPNITENILSRCYYEVSKPESILDEIIHSNSYFVLISSRQTQINIIDPSLTPFKPAEIDFQEKWNNEKSFSKVYSSKYIEIYNRNA</sequence>
<protein>
    <recommendedName>
        <fullName evidence="4">Glycosyltransferase RgtA/B/C/D-like domain-containing protein</fullName>
    </recommendedName>
</protein>
<dbReference type="PATRIC" id="fig|1434121.4.peg.2585"/>
<dbReference type="EMBL" id="CP009502">
    <property type="protein sequence ID" value="AKB16445.1"/>
    <property type="molecule type" value="Genomic_DNA"/>
</dbReference>
<feature type="transmembrane region" description="Helical" evidence="1">
    <location>
        <begin position="185"/>
        <end position="200"/>
    </location>
</feature>
<reference evidence="2 3" key="1">
    <citation type="submission" date="2014-07" db="EMBL/GenBank/DDBJ databases">
        <title>Methanogenic archaea and the global carbon cycle.</title>
        <authorList>
            <person name="Henriksen J.R."/>
            <person name="Luke J."/>
            <person name="Reinhart S."/>
            <person name="Benedict M.N."/>
            <person name="Youngblut N.D."/>
            <person name="Metcalf M.E."/>
            <person name="Whitaker R.J."/>
            <person name="Metcalf W.W."/>
        </authorList>
    </citation>
    <scope>NUCLEOTIDE SEQUENCE [LARGE SCALE GENOMIC DNA]</scope>
    <source>
        <strain evidence="2 3">CHTI-55</strain>
    </source>
</reference>
<proteinExistence type="predicted"/>
<feature type="transmembrane region" description="Helical" evidence="1">
    <location>
        <begin position="295"/>
        <end position="316"/>
    </location>
</feature>
<accession>A0A0E3NGG7</accession>
<keyword evidence="1" id="KW-0812">Transmembrane</keyword>